<keyword evidence="4" id="KW-1185">Reference proteome</keyword>
<organism evidence="1 4">
    <name type="scientific">Rangifer tarandus platyrhynchus</name>
    <name type="common">Svalbard reindeer</name>
    <dbReference type="NCBI Taxonomy" id="3082113"/>
    <lineage>
        <taxon>Eukaryota</taxon>
        <taxon>Metazoa</taxon>
        <taxon>Chordata</taxon>
        <taxon>Craniata</taxon>
        <taxon>Vertebrata</taxon>
        <taxon>Euteleostomi</taxon>
        <taxon>Mammalia</taxon>
        <taxon>Eutheria</taxon>
        <taxon>Laurasiatheria</taxon>
        <taxon>Artiodactyla</taxon>
        <taxon>Ruminantia</taxon>
        <taxon>Pecora</taxon>
        <taxon>Cervidae</taxon>
        <taxon>Odocoileinae</taxon>
        <taxon>Rangifer</taxon>
    </lineage>
</organism>
<comment type="caution">
    <text evidence="1">The sequence shown here is derived from an EMBL/GenBank/DDBJ whole genome shotgun (WGS) entry which is preliminary data.</text>
</comment>
<proteinExistence type="predicted"/>
<dbReference type="EMBL" id="CATKSN020000286">
    <property type="protein sequence ID" value="CAI9149406.1"/>
    <property type="molecule type" value="Genomic_DNA"/>
</dbReference>
<sequence length="192" mass="20408">MELEHGGIRFPTGTIFCFSGGPIYLSLKNLNMSYTFQGFPGGSDGKEFVCNAGDPGSRSPGEGNGKPLQYSCLEHPMDRGAWGAAFHGVAELDTTEQLTHTGGPRVFPGSLALCRISPLRVPSWQSTPIPLTKDQSRGLSLHTQPLLATSVTATCDLSGEVSPFCLRHTCLAVLPSEVLKLPSPDLACEGFS</sequence>
<name>A0ABN8XN64_RANTA</name>
<evidence type="ECO:0000313" key="3">
    <source>
        <dbReference type="EMBL" id="CAI9150883.1"/>
    </source>
</evidence>
<evidence type="ECO:0000313" key="2">
    <source>
        <dbReference type="EMBL" id="CAI9149406.1"/>
    </source>
</evidence>
<dbReference type="Proteomes" id="UP001176941">
    <property type="component" value="Unassembled WGS sequence"/>
</dbReference>
<dbReference type="EMBL" id="CATKSN020000089">
    <property type="protein sequence ID" value="CAI9149039.1"/>
    <property type="molecule type" value="Genomic_DNA"/>
</dbReference>
<accession>A0ABN8XN64</accession>
<dbReference type="EMBL" id="CATKSN020001206">
    <property type="protein sequence ID" value="CAI9150883.1"/>
    <property type="molecule type" value="Genomic_DNA"/>
</dbReference>
<evidence type="ECO:0000313" key="1">
    <source>
        <dbReference type="EMBL" id="CAI9149039.1"/>
    </source>
</evidence>
<reference evidence="1 4" key="1">
    <citation type="submission" date="2023-04" db="EMBL/GenBank/DDBJ databases">
        <authorList>
            <consortium name="ELIXIR-Norway"/>
        </authorList>
    </citation>
    <scope>NUCLEOTIDE SEQUENCE [LARGE SCALE GENOMIC DNA]</scope>
</reference>
<protein>
    <submittedName>
        <fullName evidence="1">Uncharacterized protein</fullName>
    </submittedName>
</protein>
<evidence type="ECO:0000313" key="4">
    <source>
        <dbReference type="Proteomes" id="UP001176941"/>
    </source>
</evidence>
<gene>
    <name evidence="1" type="ORF">MRATA1EN1_LOCUS30657</name>
    <name evidence="2" type="ORF">MRATA1EN1_LOCUS31024</name>
    <name evidence="3" type="ORF">MRATA1EN1_LOCUS32501</name>
</gene>